<sequence length="275" mass="32762">MKYLSSSLDCLRCELKLRNIGFHHNQLDEFYRSKWQSEKTCVWFLLYRWLWFLIFLTIFLLCICNQFADGKYFIFFTNWGIVVCVITQLLAVILATQWHFNFLDVRSTTSEVSQTLRTPKIVGLYWMLHNVTMVVASVISFIYWLFLHGKMDKPIRYPELTFITHCLNLVFMLVDYFIVAFPVRLMHTIYAMLFTISFFGFSGIYYLCGGTDDYGHHYVYPFLDWTTPVKCVRAFFGIFFLHCMCSVLLFGLYQVKRFLHKIYKGDVRRNDDGLI</sequence>
<organism evidence="2 3">
    <name type="scientific">Musca domestica</name>
    <name type="common">House fly</name>
    <dbReference type="NCBI Taxonomy" id="7370"/>
    <lineage>
        <taxon>Eukaryota</taxon>
        <taxon>Metazoa</taxon>
        <taxon>Ecdysozoa</taxon>
        <taxon>Arthropoda</taxon>
        <taxon>Hexapoda</taxon>
        <taxon>Insecta</taxon>
        <taxon>Pterygota</taxon>
        <taxon>Neoptera</taxon>
        <taxon>Endopterygota</taxon>
        <taxon>Diptera</taxon>
        <taxon>Brachycera</taxon>
        <taxon>Muscomorpha</taxon>
        <taxon>Muscoidea</taxon>
        <taxon>Muscidae</taxon>
        <taxon>Musca</taxon>
    </lineage>
</organism>
<dbReference type="RefSeq" id="XP_005181620.4">
    <property type="nucleotide sequence ID" value="XM_005181563.4"/>
</dbReference>
<gene>
    <name evidence="3" type="primary">LOC101888247</name>
</gene>
<feature type="transmembrane region" description="Helical" evidence="1">
    <location>
        <begin position="234"/>
        <end position="255"/>
    </location>
</feature>
<evidence type="ECO:0000256" key="1">
    <source>
        <dbReference type="SAM" id="Phobius"/>
    </source>
</evidence>
<dbReference type="InterPro" id="IPR049352">
    <property type="entry name" value="Rost"/>
</dbReference>
<feature type="transmembrane region" description="Helical" evidence="1">
    <location>
        <begin position="162"/>
        <end position="181"/>
    </location>
</feature>
<feature type="transmembrane region" description="Helical" evidence="1">
    <location>
        <begin position="188"/>
        <end position="207"/>
    </location>
</feature>
<dbReference type="Proteomes" id="UP001652621">
    <property type="component" value="Unplaced"/>
</dbReference>
<keyword evidence="1" id="KW-0472">Membrane</keyword>
<accession>A0A9J7CRA4</accession>
<dbReference type="PANTHER" id="PTHR12242:SF46">
    <property type="entry name" value="IP08657P-RELATED"/>
    <property type="match status" value="1"/>
</dbReference>
<proteinExistence type="predicted"/>
<dbReference type="AlphaFoldDB" id="A0A9J7CRA4"/>
<evidence type="ECO:0000313" key="2">
    <source>
        <dbReference type="Proteomes" id="UP001652621"/>
    </source>
</evidence>
<feature type="transmembrane region" description="Helical" evidence="1">
    <location>
        <begin position="121"/>
        <end position="146"/>
    </location>
</feature>
<dbReference type="Pfam" id="PF21534">
    <property type="entry name" value="Rost"/>
    <property type="match status" value="1"/>
</dbReference>
<dbReference type="VEuPathDB" id="VectorBase:MDOMA2_015524"/>
<feature type="transmembrane region" description="Helical" evidence="1">
    <location>
        <begin position="42"/>
        <end position="68"/>
    </location>
</feature>
<keyword evidence="1" id="KW-1133">Transmembrane helix</keyword>
<dbReference type="KEGG" id="mde:101888247"/>
<evidence type="ECO:0000313" key="3">
    <source>
        <dbReference type="RefSeq" id="XP_005181620.4"/>
    </source>
</evidence>
<reference evidence="3" key="1">
    <citation type="submission" date="2025-08" db="UniProtKB">
        <authorList>
            <consortium name="RefSeq"/>
        </authorList>
    </citation>
    <scope>IDENTIFICATION</scope>
    <source>
        <strain evidence="3">Aabys</strain>
        <tissue evidence="3">Whole body</tissue>
    </source>
</reference>
<feature type="transmembrane region" description="Helical" evidence="1">
    <location>
        <begin position="74"/>
        <end position="100"/>
    </location>
</feature>
<dbReference type="PANTHER" id="PTHR12242">
    <property type="entry name" value="OS02G0130600 PROTEIN-RELATED"/>
    <property type="match status" value="1"/>
</dbReference>
<dbReference type="GO" id="GO:0016020">
    <property type="term" value="C:membrane"/>
    <property type="evidence" value="ECO:0007669"/>
    <property type="project" value="TreeGrafter"/>
</dbReference>
<dbReference type="GeneID" id="101888247"/>
<protein>
    <submittedName>
        <fullName evidence="3">Protein rolling stone</fullName>
    </submittedName>
</protein>
<dbReference type="OrthoDB" id="419711at2759"/>
<keyword evidence="2" id="KW-1185">Reference proteome</keyword>
<keyword evidence="1" id="KW-0812">Transmembrane</keyword>
<name>A0A9J7CRA4_MUSDO</name>